<sequence length="254" mass="28876">MDRSSIAAQLYTVRDYTQNEEDLQNTFRNLRNIGYEAVQVSAIGPIGPGKVKALADEFSLRICATHVPYARLVEELEDVVATHRLWGCDYVGVGALPESYREGEAGYAAFAREAGEIAKRLQEQGLTFIYHNHRFEFERFAGGRTGLDILFQETDPESFGFELDLFWVQAGGANPIDWIRRVKGRMDVVHLKDMAIVRDRAVTAEIGEGNLDHDAIVAACRETGVKWYVVEQDECRRDPFESLAISYRYLKRYL</sequence>
<dbReference type="PANTHER" id="PTHR12110:SF41">
    <property type="entry name" value="INOSOSE DEHYDRATASE"/>
    <property type="match status" value="1"/>
</dbReference>
<protein>
    <submittedName>
        <fullName evidence="2">Sugar phosphate isomerase/epimerase</fullName>
    </submittedName>
</protein>
<dbReference type="SUPFAM" id="SSF51658">
    <property type="entry name" value="Xylose isomerase-like"/>
    <property type="match status" value="1"/>
</dbReference>
<dbReference type="AlphaFoldDB" id="A0A7X0RXT8"/>
<evidence type="ECO:0000313" key="2">
    <source>
        <dbReference type="EMBL" id="MBB6675632.1"/>
    </source>
</evidence>
<dbReference type="Pfam" id="PF01261">
    <property type="entry name" value="AP_endonuc_2"/>
    <property type="match status" value="1"/>
</dbReference>
<evidence type="ECO:0000313" key="3">
    <source>
        <dbReference type="Proteomes" id="UP000547209"/>
    </source>
</evidence>
<dbReference type="InterPro" id="IPR013022">
    <property type="entry name" value="Xyl_isomerase-like_TIM-brl"/>
</dbReference>
<name>A0A7X0RXT8_9BACL</name>
<dbReference type="RefSeq" id="WP_185673473.1">
    <property type="nucleotide sequence ID" value="NZ_JACJVP010000087.1"/>
</dbReference>
<proteinExistence type="predicted"/>
<dbReference type="InterPro" id="IPR036237">
    <property type="entry name" value="Xyl_isomerase-like_sf"/>
</dbReference>
<dbReference type="EMBL" id="JACJVP010000087">
    <property type="protein sequence ID" value="MBB6675632.1"/>
    <property type="molecule type" value="Genomic_DNA"/>
</dbReference>
<reference evidence="2 3" key="1">
    <citation type="submission" date="2020-08" db="EMBL/GenBank/DDBJ databases">
        <title>Cohnella phylogeny.</title>
        <authorList>
            <person name="Dunlap C."/>
        </authorList>
    </citation>
    <scope>NUCLEOTIDE SEQUENCE [LARGE SCALE GENOMIC DNA]</scope>
    <source>
        <strain evidence="2 3">DSM 28246</strain>
    </source>
</reference>
<evidence type="ECO:0000259" key="1">
    <source>
        <dbReference type="Pfam" id="PF01261"/>
    </source>
</evidence>
<accession>A0A7X0RXT8</accession>
<comment type="caution">
    <text evidence="2">The sequence shown here is derived from an EMBL/GenBank/DDBJ whole genome shotgun (WGS) entry which is preliminary data.</text>
</comment>
<dbReference type="Gene3D" id="3.20.20.150">
    <property type="entry name" value="Divalent-metal-dependent TIM barrel enzymes"/>
    <property type="match status" value="1"/>
</dbReference>
<dbReference type="Proteomes" id="UP000547209">
    <property type="component" value="Unassembled WGS sequence"/>
</dbReference>
<gene>
    <name evidence="2" type="ORF">H7C19_33720</name>
</gene>
<feature type="domain" description="Xylose isomerase-like TIM barrel" evidence="1">
    <location>
        <begin position="27"/>
        <end position="244"/>
    </location>
</feature>
<organism evidence="2 3">
    <name type="scientific">Cohnella nanjingensis</name>
    <dbReference type="NCBI Taxonomy" id="1387779"/>
    <lineage>
        <taxon>Bacteria</taxon>
        <taxon>Bacillati</taxon>
        <taxon>Bacillota</taxon>
        <taxon>Bacilli</taxon>
        <taxon>Bacillales</taxon>
        <taxon>Paenibacillaceae</taxon>
        <taxon>Cohnella</taxon>
    </lineage>
</organism>
<keyword evidence="2" id="KW-0413">Isomerase</keyword>
<dbReference type="GO" id="GO:0016853">
    <property type="term" value="F:isomerase activity"/>
    <property type="evidence" value="ECO:0007669"/>
    <property type="project" value="UniProtKB-KW"/>
</dbReference>
<dbReference type="PANTHER" id="PTHR12110">
    <property type="entry name" value="HYDROXYPYRUVATE ISOMERASE"/>
    <property type="match status" value="1"/>
</dbReference>
<dbReference type="InterPro" id="IPR050312">
    <property type="entry name" value="IolE/XylAMocC-like"/>
</dbReference>
<keyword evidence="3" id="KW-1185">Reference proteome</keyword>